<sequence>MDWFDLRFIQHMPSDGHLLETSHQSLGMMLLAFLLACIACYTVLEVIERISQAQQPLSRWLWRIVGALCLGSGSWVLHFINQLPAEEYAQSAVAAPANFSSLCVATASAFVVMLSISKGHAKPARLFTSALLISLSSTVLHLFAITQSPQVIALFYSPLLIMAALAFACAFSYAALYSYDHQHAQSPAMSRLSRITASAALALAIEFTHSFGVEAVVADLASTASTDVPGAESHMALIVSCLALLGFAASLIAAARDKYQVVNQSNVHRVNSLLNQLDHARTSLQQAANYDVLTQHLNRRGLNLAFTEKLLKHQQTNTPLGVLVIDIDHFKRINDSLGHAIGDSMLKVIAERVSSALRNDDVLSRLGGDEFCVLASLKSKDEARVLAGRVLLAMKEPIVINGRCMTMTTSIGICMFPEDGNSPDELLKHAELALYQAKGSGRNQMHVFSSQLKAKASVELLLEEELHTALRSDQGLQLFYQPILNLHSGKLSKLEALVRWQHPQRGLLSPDRFIGIAEANGFIAELDNWVLRRACCDLSRLADEGHEHIKIAVNCSALNLGRKELATEVSEALLHFSVPAQRLELEVTENALMGNIGQAIDLLQELRAQGVSLSIDDFGTGYSSLAYLKRLPIDTLKIDRSFIQDIPGANEDMEIVQAIIAMAHSLRLKVVAEGVETPEQLDLLAKLKCDSIQGYLLSRPIPMQQLLTFLADFKVESSLAHHL</sequence>
<dbReference type="AlphaFoldDB" id="A0A239C1P8"/>
<dbReference type="InterPro" id="IPR029787">
    <property type="entry name" value="Nucleotide_cyclase"/>
</dbReference>
<dbReference type="SMART" id="SM00267">
    <property type="entry name" value="GGDEF"/>
    <property type="match status" value="1"/>
</dbReference>
<reference evidence="11" key="1">
    <citation type="submission" date="2017-06" db="EMBL/GenBank/DDBJ databases">
        <authorList>
            <person name="Varghese N."/>
            <person name="Submissions S."/>
        </authorList>
    </citation>
    <scope>NUCLEOTIDE SEQUENCE [LARGE SCALE GENOMIC DNA]</scope>
    <source>
        <strain evidence="11">CIP 108523</strain>
    </source>
</reference>
<dbReference type="Gene3D" id="3.20.20.450">
    <property type="entry name" value="EAL domain"/>
    <property type="match status" value="1"/>
</dbReference>
<comment type="catalytic activity">
    <reaction evidence="5">
        <text>3',3'-c-di-GMP + H2O = 5'-phosphoguanylyl(3'-&gt;5')guanosine + H(+)</text>
        <dbReference type="Rhea" id="RHEA:24902"/>
        <dbReference type="ChEBI" id="CHEBI:15377"/>
        <dbReference type="ChEBI" id="CHEBI:15378"/>
        <dbReference type="ChEBI" id="CHEBI:58754"/>
        <dbReference type="ChEBI" id="CHEBI:58805"/>
        <dbReference type="EC" id="3.1.4.52"/>
    </reaction>
    <physiologicalReaction direction="left-to-right" evidence="5">
        <dbReference type="Rhea" id="RHEA:24903"/>
    </physiologicalReaction>
</comment>
<dbReference type="FunFam" id="3.30.70.270:FF:000001">
    <property type="entry name" value="Diguanylate cyclase domain protein"/>
    <property type="match status" value="1"/>
</dbReference>
<dbReference type="SMART" id="SM00052">
    <property type="entry name" value="EAL"/>
    <property type="match status" value="1"/>
</dbReference>
<dbReference type="EMBL" id="FZOG01000002">
    <property type="protein sequence ID" value="SNS13822.1"/>
    <property type="molecule type" value="Genomic_DNA"/>
</dbReference>
<dbReference type="FunFam" id="3.20.20.450:FF:000001">
    <property type="entry name" value="Cyclic di-GMP phosphodiesterase yahA"/>
    <property type="match status" value="1"/>
</dbReference>
<dbReference type="PANTHER" id="PTHR33121">
    <property type="entry name" value="CYCLIC DI-GMP PHOSPHODIESTERASE PDEF"/>
    <property type="match status" value="1"/>
</dbReference>
<evidence type="ECO:0000313" key="10">
    <source>
        <dbReference type="EMBL" id="SNS13822.1"/>
    </source>
</evidence>
<keyword evidence="4" id="KW-0973">c-di-GMP</keyword>
<feature type="domain" description="GGDEF" evidence="8">
    <location>
        <begin position="318"/>
        <end position="450"/>
    </location>
</feature>
<dbReference type="CDD" id="cd01948">
    <property type="entry name" value="EAL"/>
    <property type="match status" value="1"/>
</dbReference>
<evidence type="ECO:0000256" key="3">
    <source>
        <dbReference type="ARBA" id="ARBA00012282"/>
    </source>
</evidence>
<dbReference type="InterPro" id="IPR050706">
    <property type="entry name" value="Cyclic-di-GMP_PDE-like"/>
</dbReference>
<feature type="transmembrane region" description="Helical" evidence="6">
    <location>
        <begin position="60"/>
        <end position="80"/>
    </location>
</feature>
<dbReference type="GO" id="GO:0071111">
    <property type="term" value="F:cyclic-guanylate-specific phosphodiesterase activity"/>
    <property type="evidence" value="ECO:0007669"/>
    <property type="project" value="UniProtKB-EC"/>
</dbReference>
<comment type="cofactor">
    <cofactor evidence="1">
        <name>Mg(2+)</name>
        <dbReference type="ChEBI" id="CHEBI:18420"/>
    </cofactor>
</comment>
<evidence type="ECO:0000256" key="6">
    <source>
        <dbReference type="PROSITE-ProRule" id="PRU00244"/>
    </source>
</evidence>
<dbReference type="PROSITE" id="PS50883">
    <property type="entry name" value="EAL"/>
    <property type="match status" value="1"/>
</dbReference>
<proteinExistence type="predicted"/>
<accession>A0A239C1P8</accession>
<name>A0A239C1P8_9PSED</name>
<dbReference type="SUPFAM" id="SSF141868">
    <property type="entry name" value="EAL domain-like"/>
    <property type="match status" value="1"/>
</dbReference>
<dbReference type="PROSITE" id="PS50924">
    <property type="entry name" value="MHYT"/>
    <property type="match status" value="1"/>
</dbReference>
<protein>
    <recommendedName>
        <fullName evidence="3">cyclic-guanylate-specific phosphodiesterase</fullName>
        <ecNumber evidence="3">3.1.4.52</ecNumber>
    </recommendedName>
</protein>
<dbReference type="InterPro" id="IPR005330">
    <property type="entry name" value="MHYT_dom"/>
</dbReference>
<evidence type="ECO:0000256" key="1">
    <source>
        <dbReference type="ARBA" id="ARBA00001946"/>
    </source>
</evidence>
<dbReference type="EC" id="3.1.4.52" evidence="3"/>
<organism evidence="10 11">
    <name type="scientific">Pseudomonas segetis</name>
    <dbReference type="NCBI Taxonomy" id="298908"/>
    <lineage>
        <taxon>Bacteria</taxon>
        <taxon>Pseudomonadati</taxon>
        <taxon>Pseudomonadota</taxon>
        <taxon>Gammaproteobacteria</taxon>
        <taxon>Pseudomonadales</taxon>
        <taxon>Pseudomonadaceae</taxon>
        <taxon>Pseudomonas</taxon>
    </lineage>
</organism>
<evidence type="ECO:0000259" key="7">
    <source>
        <dbReference type="PROSITE" id="PS50883"/>
    </source>
</evidence>
<feature type="transmembrane region" description="Helical" evidence="6">
    <location>
        <begin position="26"/>
        <end position="48"/>
    </location>
</feature>
<gene>
    <name evidence="10" type="ORF">SAMN05216255_1446</name>
</gene>
<feature type="transmembrane region" description="Helical" evidence="6">
    <location>
        <begin position="195"/>
        <end position="213"/>
    </location>
</feature>
<dbReference type="InterPro" id="IPR035919">
    <property type="entry name" value="EAL_sf"/>
</dbReference>
<dbReference type="CDD" id="cd01949">
    <property type="entry name" value="GGDEF"/>
    <property type="match status" value="1"/>
</dbReference>
<dbReference type="InterPro" id="IPR001633">
    <property type="entry name" value="EAL_dom"/>
</dbReference>
<feature type="transmembrane region" description="Helical" evidence="6">
    <location>
        <begin position="92"/>
        <end position="114"/>
    </location>
</feature>
<dbReference type="RefSeq" id="WP_089359287.1">
    <property type="nucleotide sequence ID" value="NZ_FZOG01000002.1"/>
</dbReference>
<feature type="transmembrane region" description="Helical" evidence="6">
    <location>
        <begin position="126"/>
        <end position="145"/>
    </location>
</feature>
<dbReference type="GO" id="GO:0005886">
    <property type="term" value="C:plasma membrane"/>
    <property type="evidence" value="ECO:0007669"/>
    <property type="project" value="UniProtKB-SubCell"/>
</dbReference>
<dbReference type="Gene3D" id="3.30.70.270">
    <property type="match status" value="1"/>
</dbReference>
<dbReference type="Pfam" id="PF00990">
    <property type="entry name" value="GGDEF"/>
    <property type="match status" value="1"/>
</dbReference>
<dbReference type="Proteomes" id="UP000242915">
    <property type="component" value="Unassembled WGS sequence"/>
</dbReference>
<dbReference type="NCBIfam" id="TIGR00254">
    <property type="entry name" value="GGDEF"/>
    <property type="match status" value="1"/>
</dbReference>
<keyword evidence="6" id="KW-1133">Transmembrane helix</keyword>
<evidence type="ECO:0000256" key="5">
    <source>
        <dbReference type="ARBA" id="ARBA00051114"/>
    </source>
</evidence>
<dbReference type="SUPFAM" id="SSF55073">
    <property type="entry name" value="Nucleotide cyclase"/>
    <property type="match status" value="1"/>
</dbReference>
<evidence type="ECO:0000256" key="4">
    <source>
        <dbReference type="ARBA" id="ARBA00022636"/>
    </source>
</evidence>
<dbReference type="PROSITE" id="PS50887">
    <property type="entry name" value="GGDEF"/>
    <property type="match status" value="1"/>
</dbReference>
<dbReference type="PANTHER" id="PTHR33121:SF79">
    <property type="entry name" value="CYCLIC DI-GMP PHOSPHODIESTERASE PDED-RELATED"/>
    <property type="match status" value="1"/>
</dbReference>
<keyword evidence="6" id="KW-0472">Membrane</keyword>
<dbReference type="Pfam" id="PF00563">
    <property type="entry name" value="EAL"/>
    <property type="match status" value="1"/>
</dbReference>
<evidence type="ECO:0000259" key="8">
    <source>
        <dbReference type="PROSITE" id="PS50887"/>
    </source>
</evidence>
<evidence type="ECO:0000256" key="2">
    <source>
        <dbReference type="ARBA" id="ARBA00004533"/>
    </source>
</evidence>
<dbReference type="GO" id="GO:0071732">
    <property type="term" value="P:cellular response to nitric oxide"/>
    <property type="evidence" value="ECO:0007669"/>
    <property type="project" value="UniProtKB-ARBA"/>
</dbReference>
<feature type="transmembrane region" description="Helical" evidence="6">
    <location>
        <begin position="233"/>
        <end position="255"/>
    </location>
</feature>
<dbReference type="InterPro" id="IPR043128">
    <property type="entry name" value="Rev_trsase/Diguanyl_cyclase"/>
</dbReference>
<feature type="domain" description="EAL" evidence="7">
    <location>
        <begin position="459"/>
        <end position="714"/>
    </location>
</feature>
<evidence type="ECO:0000313" key="11">
    <source>
        <dbReference type="Proteomes" id="UP000242915"/>
    </source>
</evidence>
<feature type="domain" description="MHYT" evidence="9">
    <location>
        <begin position="24"/>
        <end position="219"/>
    </location>
</feature>
<feature type="transmembrane region" description="Helical" evidence="6">
    <location>
        <begin position="151"/>
        <end position="174"/>
    </location>
</feature>
<comment type="subcellular location">
    <subcellularLocation>
        <location evidence="2">Cell inner membrane</location>
    </subcellularLocation>
</comment>
<evidence type="ECO:0000259" key="9">
    <source>
        <dbReference type="PROSITE" id="PS50924"/>
    </source>
</evidence>
<dbReference type="InterPro" id="IPR000160">
    <property type="entry name" value="GGDEF_dom"/>
</dbReference>
<keyword evidence="6" id="KW-0812">Transmembrane</keyword>
<keyword evidence="11" id="KW-1185">Reference proteome</keyword>